<evidence type="ECO:0000313" key="1">
    <source>
        <dbReference type="EMBL" id="SHM75603.1"/>
    </source>
</evidence>
<dbReference type="EMBL" id="FRCP01000016">
    <property type="protein sequence ID" value="SHM75603.1"/>
    <property type="molecule type" value="Genomic_DNA"/>
</dbReference>
<gene>
    <name evidence="1" type="ORF">SAMN02746066_03171</name>
</gene>
<evidence type="ECO:0000313" key="2">
    <source>
        <dbReference type="Proteomes" id="UP000184038"/>
    </source>
</evidence>
<protein>
    <recommendedName>
        <fullName evidence="3">AP2/ERF domain-containing protein</fullName>
    </recommendedName>
</protein>
<sequence length="272" mass="31855">MPLLPGVYQATKKDGTIYYRTSFTYKNKHISLGSYPTPEESHSAYQEAITITKNNSIVLDSYIQNSHLLSFDKWVVLLNFRDNGLYFKNPIYLKDRYFLYYLTHKDVLKFDVDDLFYYSTHKIMKRGNHLFVADYGMQVSILSRYGIHSFSVSGRDYRFANGDSTDYRYGNIEIINRYMGVRRELVKGLYQYITKVHLVGDFIVGRYPTEIEAAVAYNKAVNFLKENGIVKNFTTNYIEELDEISYAAMYNRIRISKNLRAYVDKSNGLEKK</sequence>
<reference evidence="1 2" key="1">
    <citation type="submission" date="2016-11" db="EMBL/GenBank/DDBJ databases">
        <authorList>
            <person name="Jaros S."/>
            <person name="Januszkiewicz K."/>
            <person name="Wedrychowicz H."/>
        </authorList>
    </citation>
    <scope>NUCLEOTIDE SEQUENCE [LARGE SCALE GENOMIC DNA]</scope>
    <source>
        <strain evidence="1 2">DSM 15930</strain>
    </source>
</reference>
<proteinExistence type="predicted"/>
<dbReference type="AlphaFoldDB" id="A0A1M7LCJ6"/>
<keyword evidence="2" id="KW-1185">Reference proteome</keyword>
<evidence type="ECO:0008006" key="3">
    <source>
        <dbReference type="Google" id="ProtNLM"/>
    </source>
</evidence>
<dbReference type="RefSeq" id="WP_073289378.1">
    <property type="nucleotide sequence ID" value="NZ_FRCP01000016.1"/>
</dbReference>
<dbReference type="OrthoDB" id="1765300at2"/>
<accession>A0A1M7LCJ6</accession>
<dbReference type="Proteomes" id="UP000184038">
    <property type="component" value="Unassembled WGS sequence"/>
</dbReference>
<organism evidence="1 2">
    <name type="scientific">Anaerosporobacter mobilis DSM 15930</name>
    <dbReference type="NCBI Taxonomy" id="1120996"/>
    <lineage>
        <taxon>Bacteria</taxon>
        <taxon>Bacillati</taxon>
        <taxon>Bacillota</taxon>
        <taxon>Clostridia</taxon>
        <taxon>Lachnospirales</taxon>
        <taxon>Lachnospiraceae</taxon>
        <taxon>Anaerosporobacter</taxon>
    </lineage>
</organism>
<name>A0A1M7LCJ6_9FIRM</name>